<organism evidence="3 4">
    <name type="scientific">Gordonia humi</name>
    <dbReference type="NCBI Taxonomy" id="686429"/>
    <lineage>
        <taxon>Bacteria</taxon>
        <taxon>Bacillati</taxon>
        <taxon>Actinomycetota</taxon>
        <taxon>Actinomycetes</taxon>
        <taxon>Mycobacteriales</taxon>
        <taxon>Gordoniaceae</taxon>
        <taxon>Gordonia</taxon>
    </lineage>
</organism>
<keyword evidence="4" id="KW-1185">Reference proteome</keyword>
<feature type="region of interest" description="Disordered" evidence="2">
    <location>
        <begin position="128"/>
        <end position="151"/>
    </location>
</feature>
<dbReference type="Proteomes" id="UP000551501">
    <property type="component" value="Unassembled WGS sequence"/>
</dbReference>
<gene>
    <name evidence="3" type="ORF">BKA16_000719</name>
</gene>
<accession>A0A840F3K9</accession>
<evidence type="ECO:0000256" key="2">
    <source>
        <dbReference type="SAM" id="MobiDB-lite"/>
    </source>
</evidence>
<sequence>MAETAAGALVIADRVIERIAERAALNVDGVVRQQGAVGSVLGSSTTELLGLGGDLPQAEVDSAGTARRLSLTLALAWPSPVTSVCAQVRRSVADDLEEFTGDRPVRVDVTVRQLIPRGEVARRKQGYIDLPAVAESAEPERERKDDHDDEH</sequence>
<dbReference type="RefSeq" id="WP_183369375.1">
    <property type="nucleotide sequence ID" value="NZ_BAABHL010000105.1"/>
</dbReference>
<dbReference type="AlphaFoldDB" id="A0A840F3K9"/>
<protein>
    <submittedName>
        <fullName evidence="3">Putative alkaline shock family protein YloU</fullName>
    </submittedName>
</protein>
<proteinExistence type="inferred from homology"/>
<dbReference type="InterPro" id="IPR005531">
    <property type="entry name" value="Asp23"/>
</dbReference>
<reference evidence="3 4" key="1">
    <citation type="submission" date="2020-08" db="EMBL/GenBank/DDBJ databases">
        <title>Sequencing the genomes of 1000 actinobacteria strains.</title>
        <authorList>
            <person name="Klenk H.-P."/>
        </authorList>
    </citation>
    <scope>NUCLEOTIDE SEQUENCE [LARGE SCALE GENOMIC DNA]</scope>
    <source>
        <strain evidence="3 4">DSM 45298</strain>
    </source>
</reference>
<comment type="caution">
    <text evidence="3">The sequence shown here is derived from an EMBL/GenBank/DDBJ whole genome shotgun (WGS) entry which is preliminary data.</text>
</comment>
<evidence type="ECO:0000256" key="1">
    <source>
        <dbReference type="ARBA" id="ARBA00005721"/>
    </source>
</evidence>
<dbReference type="Pfam" id="PF03780">
    <property type="entry name" value="Asp23"/>
    <property type="match status" value="1"/>
</dbReference>
<evidence type="ECO:0000313" key="3">
    <source>
        <dbReference type="EMBL" id="MBB4134167.1"/>
    </source>
</evidence>
<name>A0A840F3K9_9ACTN</name>
<comment type="similarity">
    <text evidence="1">Belongs to the asp23 family.</text>
</comment>
<dbReference type="EMBL" id="JACIFP010000001">
    <property type="protein sequence ID" value="MBB4134167.1"/>
    <property type="molecule type" value="Genomic_DNA"/>
</dbReference>
<evidence type="ECO:0000313" key="4">
    <source>
        <dbReference type="Proteomes" id="UP000551501"/>
    </source>
</evidence>
<feature type="compositionally biased region" description="Basic and acidic residues" evidence="2">
    <location>
        <begin position="138"/>
        <end position="151"/>
    </location>
</feature>